<accession>A0AAD9CH97</accession>
<evidence type="ECO:0000256" key="1">
    <source>
        <dbReference type="SAM" id="MobiDB-lite"/>
    </source>
</evidence>
<gene>
    <name evidence="2" type="ORF">KUDE01_004610</name>
</gene>
<protein>
    <submittedName>
        <fullName evidence="2">Dihydroorotase</fullName>
    </submittedName>
</protein>
<reference evidence="2" key="1">
    <citation type="submission" date="2023-04" db="EMBL/GenBank/DDBJ databases">
        <title>Chromosome-level genome of Chaenocephalus aceratus.</title>
        <authorList>
            <person name="Park H."/>
        </authorList>
    </citation>
    <scope>NUCLEOTIDE SEQUENCE</scope>
    <source>
        <strain evidence="2">DE</strain>
        <tissue evidence="2">Muscle</tissue>
    </source>
</reference>
<name>A0AAD9CH97_DISEL</name>
<proteinExistence type="predicted"/>
<evidence type="ECO:0000313" key="3">
    <source>
        <dbReference type="Proteomes" id="UP001228049"/>
    </source>
</evidence>
<evidence type="ECO:0000313" key="2">
    <source>
        <dbReference type="EMBL" id="KAK1901644.1"/>
    </source>
</evidence>
<feature type="compositionally biased region" description="Basic residues" evidence="1">
    <location>
        <begin position="46"/>
        <end position="57"/>
    </location>
</feature>
<feature type="region of interest" description="Disordered" evidence="1">
    <location>
        <begin position="1"/>
        <end position="73"/>
    </location>
</feature>
<sequence length="73" mass="7725">MGKGEGFFKSVPLSVERSQLPVGQRGSFLMPGQADTEVEPQSPGGLHHRSHKSHRSHSLAGATPTCSTTPDPC</sequence>
<comment type="caution">
    <text evidence="2">The sequence shown here is derived from an EMBL/GenBank/DDBJ whole genome shotgun (WGS) entry which is preliminary data.</text>
</comment>
<dbReference type="AlphaFoldDB" id="A0AAD9CH97"/>
<organism evidence="2 3">
    <name type="scientific">Dissostichus eleginoides</name>
    <name type="common">Patagonian toothfish</name>
    <name type="synonym">Dissostichus amissus</name>
    <dbReference type="NCBI Taxonomy" id="100907"/>
    <lineage>
        <taxon>Eukaryota</taxon>
        <taxon>Metazoa</taxon>
        <taxon>Chordata</taxon>
        <taxon>Craniata</taxon>
        <taxon>Vertebrata</taxon>
        <taxon>Euteleostomi</taxon>
        <taxon>Actinopterygii</taxon>
        <taxon>Neopterygii</taxon>
        <taxon>Teleostei</taxon>
        <taxon>Neoteleostei</taxon>
        <taxon>Acanthomorphata</taxon>
        <taxon>Eupercaria</taxon>
        <taxon>Perciformes</taxon>
        <taxon>Notothenioidei</taxon>
        <taxon>Nototheniidae</taxon>
        <taxon>Dissostichus</taxon>
    </lineage>
</organism>
<feature type="compositionally biased region" description="Polar residues" evidence="1">
    <location>
        <begin position="64"/>
        <end position="73"/>
    </location>
</feature>
<dbReference type="Proteomes" id="UP001228049">
    <property type="component" value="Unassembled WGS sequence"/>
</dbReference>
<keyword evidence="3" id="KW-1185">Reference proteome</keyword>
<dbReference type="EMBL" id="JASDAP010000006">
    <property type="protein sequence ID" value="KAK1901644.1"/>
    <property type="molecule type" value="Genomic_DNA"/>
</dbReference>